<dbReference type="OrthoDB" id="5413793at2759"/>
<proteinExistence type="inferred from homology"/>
<feature type="transmembrane region" description="Helical" evidence="7">
    <location>
        <begin position="41"/>
        <end position="62"/>
    </location>
</feature>
<feature type="transmembrane region" description="Helical" evidence="7">
    <location>
        <begin position="12"/>
        <end position="29"/>
    </location>
</feature>
<feature type="domain" description="Rhodopsin" evidence="8">
    <location>
        <begin position="30"/>
        <end position="266"/>
    </location>
</feature>
<evidence type="ECO:0000256" key="2">
    <source>
        <dbReference type="ARBA" id="ARBA00022692"/>
    </source>
</evidence>
<dbReference type="AlphaFoldDB" id="A0A9P4WG73"/>
<dbReference type="InterPro" id="IPR052337">
    <property type="entry name" value="SAT4-like"/>
</dbReference>
<dbReference type="Proteomes" id="UP000758155">
    <property type="component" value="Unassembled WGS sequence"/>
</dbReference>
<feature type="transmembrane region" description="Helical" evidence="7">
    <location>
        <begin position="126"/>
        <end position="146"/>
    </location>
</feature>
<evidence type="ECO:0000256" key="4">
    <source>
        <dbReference type="ARBA" id="ARBA00023136"/>
    </source>
</evidence>
<keyword evidence="4 7" id="KW-0472">Membrane</keyword>
<dbReference type="PANTHER" id="PTHR33048">
    <property type="entry name" value="PTH11-LIKE INTEGRAL MEMBRANE PROTEIN (AFU_ORTHOLOGUE AFUA_5G11245)"/>
    <property type="match status" value="1"/>
</dbReference>
<evidence type="ECO:0000256" key="6">
    <source>
        <dbReference type="SAM" id="MobiDB-lite"/>
    </source>
</evidence>
<reference evidence="9" key="1">
    <citation type="submission" date="2019-04" db="EMBL/GenBank/DDBJ databases">
        <title>Sequencing of skin fungus with MAO and IRED activity.</title>
        <authorList>
            <person name="Marsaioli A.J."/>
            <person name="Bonatto J.M.C."/>
            <person name="Reis Junior O."/>
        </authorList>
    </citation>
    <scope>NUCLEOTIDE SEQUENCE</scope>
    <source>
        <strain evidence="9">28M1</strain>
    </source>
</reference>
<feature type="transmembrane region" description="Helical" evidence="7">
    <location>
        <begin position="174"/>
        <end position="193"/>
    </location>
</feature>
<evidence type="ECO:0000256" key="1">
    <source>
        <dbReference type="ARBA" id="ARBA00004141"/>
    </source>
</evidence>
<keyword evidence="3 7" id="KW-1133">Transmembrane helix</keyword>
<feature type="region of interest" description="Disordered" evidence="6">
    <location>
        <begin position="278"/>
        <end position="305"/>
    </location>
</feature>
<feature type="transmembrane region" description="Helical" evidence="7">
    <location>
        <begin position="90"/>
        <end position="114"/>
    </location>
</feature>
<comment type="similarity">
    <text evidence="5">Belongs to the SAT4 family.</text>
</comment>
<dbReference type="EMBL" id="SWKV01000140">
    <property type="protein sequence ID" value="KAF3031500.1"/>
    <property type="molecule type" value="Genomic_DNA"/>
</dbReference>
<name>A0A9P4WG73_9PLEO</name>
<dbReference type="Pfam" id="PF20684">
    <property type="entry name" value="Fung_rhodopsin"/>
    <property type="match status" value="1"/>
</dbReference>
<evidence type="ECO:0000256" key="3">
    <source>
        <dbReference type="ARBA" id="ARBA00022989"/>
    </source>
</evidence>
<evidence type="ECO:0000256" key="7">
    <source>
        <dbReference type="SAM" id="Phobius"/>
    </source>
</evidence>
<protein>
    <recommendedName>
        <fullName evidence="8">Rhodopsin domain-containing protein</fullName>
    </recommendedName>
</protein>
<accession>A0A9P4WG73</accession>
<dbReference type="PANTHER" id="PTHR33048:SF47">
    <property type="entry name" value="INTEGRAL MEMBRANE PROTEIN-RELATED"/>
    <property type="match status" value="1"/>
</dbReference>
<dbReference type="InterPro" id="IPR049326">
    <property type="entry name" value="Rhodopsin_dom_fungi"/>
</dbReference>
<organism evidence="9 10">
    <name type="scientific">Didymella heteroderae</name>
    <dbReference type="NCBI Taxonomy" id="1769908"/>
    <lineage>
        <taxon>Eukaryota</taxon>
        <taxon>Fungi</taxon>
        <taxon>Dikarya</taxon>
        <taxon>Ascomycota</taxon>
        <taxon>Pezizomycotina</taxon>
        <taxon>Dothideomycetes</taxon>
        <taxon>Pleosporomycetidae</taxon>
        <taxon>Pleosporales</taxon>
        <taxon>Pleosporineae</taxon>
        <taxon>Didymellaceae</taxon>
        <taxon>Didymella</taxon>
    </lineage>
</organism>
<sequence>MFHAYEGQQRELRWVSVSFTTIATLLLLFRLSATIKNRGWLGLEDALVIAANVFLIIFTVMIHEETVHGFGMRVVDIKRTGGDLRTAMKFFWLTQSFYTLTNGFNKMAFVALYYRIFPLPYFRKACIVLMGISIGWTVSYLFVVIFQCTPIPRVYDRTIPGTCISFFGHRWSNAILTLVTDIAIFILPIPVIIRLNMSIGSRVGLVVLFCMGFFICLTTALRMATLPLTLKTKEPSWESAPTNLWSYIESATGVICACLISLRQSISALWPRAWRSRKGTSSGQYQYGHSDGPSRNGMGRSYARDGMGAGHPGAYRMGDVTASKRAVRETYASISPSESQEQIIGGAKTEAHVTVNMVSRKSESDDLDLHGIKVTTDVQVSRV</sequence>
<evidence type="ECO:0000313" key="10">
    <source>
        <dbReference type="Proteomes" id="UP000758155"/>
    </source>
</evidence>
<gene>
    <name evidence="9" type="ORF">E8E12_000456</name>
</gene>
<evidence type="ECO:0000256" key="5">
    <source>
        <dbReference type="ARBA" id="ARBA00038359"/>
    </source>
</evidence>
<comment type="subcellular location">
    <subcellularLocation>
        <location evidence="1">Membrane</location>
        <topology evidence="1">Multi-pass membrane protein</topology>
    </subcellularLocation>
</comment>
<keyword evidence="2 7" id="KW-0812">Transmembrane</keyword>
<evidence type="ECO:0000313" key="9">
    <source>
        <dbReference type="EMBL" id="KAF3031500.1"/>
    </source>
</evidence>
<comment type="caution">
    <text evidence="9">The sequence shown here is derived from an EMBL/GenBank/DDBJ whole genome shotgun (WGS) entry which is preliminary data.</text>
</comment>
<evidence type="ECO:0000259" key="8">
    <source>
        <dbReference type="Pfam" id="PF20684"/>
    </source>
</evidence>
<feature type="transmembrane region" description="Helical" evidence="7">
    <location>
        <begin position="205"/>
        <end position="224"/>
    </location>
</feature>
<keyword evidence="10" id="KW-1185">Reference proteome</keyword>
<dbReference type="GO" id="GO:0016020">
    <property type="term" value="C:membrane"/>
    <property type="evidence" value="ECO:0007669"/>
    <property type="project" value="UniProtKB-SubCell"/>
</dbReference>